<protein>
    <recommendedName>
        <fullName evidence="1">Pvc16 N-terminal domain-containing protein</fullName>
    </recommendedName>
</protein>
<organism evidence="2 3">
    <name type="scientific">Methylomagnum ishizawai</name>
    <dbReference type="NCBI Taxonomy" id="1760988"/>
    <lineage>
        <taxon>Bacteria</taxon>
        <taxon>Pseudomonadati</taxon>
        <taxon>Pseudomonadota</taxon>
        <taxon>Gammaproteobacteria</taxon>
        <taxon>Methylococcales</taxon>
        <taxon>Methylococcaceae</taxon>
        <taxon>Methylomagnum</taxon>
    </lineage>
</organism>
<dbReference type="Pfam" id="PF14065">
    <property type="entry name" value="Pvc16_N"/>
    <property type="match status" value="1"/>
</dbReference>
<name>A0A1Y6DAQ9_9GAMM</name>
<evidence type="ECO:0000259" key="1">
    <source>
        <dbReference type="Pfam" id="PF14065"/>
    </source>
</evidence>
<dbReference type="EMBL" id="FXAM01000003">
    <property type="protein sequence ID" value="SMF97703.1"/>
    <property type="molecule type" value="Genomic_DNA"/>
</dbReference>
<dbReference type="OrthoDB" id="7560784at2"/>
<evidence type="ECO:0000313" key="2">
    <source>
        <dbReference type="EMBL" id="SMF97703.1"/>
    </source>
</evidence>
<evidence type="ECO:0000313" key="3">
    <source>
        <dbReference type="Proteomes" id="UP000192923"/>
    </source>
</evidence>
<dbReference type="AlphaFoldDB" id="A0A1Y6DAQ9"/>
<keyword evidence="3" id="KW-1185">Reference proteome</keyword>
<proteinExistence type="predicted"/>
<sequence length="202" mass="21994">MGWGGHAAVIGDALTLLKNQLDSHLLALSPESAGAGTEAKVVFPDGDQKTDSASFKTGAITVLLYRIEQETALRQGDAYVRLSPQGVAQRVQPDISLNLYVLFVSKFKDYAQALQYLSQVVRFFQGNKVFNHQNTPGLDAGIAELALDFVSLTTQQENELWGLLRTGYLPSVVYKVRTLTFQDQDAAPPGAPVGELIRRGLT</sequence>
<feature type="domain" description="Pvc16 N-terminal" evidence="1">
    <location>
        <begin position="15"/>
        <end position="193"/>
    </location>
</feature>
<dbReference type="InterPro" id="IPR025351">
    <property type="entry name" value="Pvc16_N"/>
</dbReference>
<dbReference type="RefSeq" id="WP_085216721.1">
    <property type="nucleotide sequence ID" value="NZ_FXAM01000003.1"/>
</dbReference>
<accession>A0A1Y6DAQ9</accession>
<reference evidence="2 3" key="1">
    <citation type="submission" date="2016-12" db="EMBL/GenBank/DDBJ databases">
        <authorList>
            <person name="Song W.-J."/>
            <person name="Kurnit D.M."/>
        </authorList>
    </citation>
    <scope>NUCLEOTIDE SEQUENCE [LARGE SCALE GENOMIC DNA]</scope>
    <source>
        <strain evidence="2 3">175</strain>
    </source>
</reference>
<dbReference type="Proteomes" id="UP000192923">
    <property type="component" value="Unassembled WGS sequence"/>
</dbReference>
<gene>
    <name evidence="2" type="ORF">SAMN02949497_0273</name>
</gene>
<dbReference type="STRING" id="1760988.SAMN02949497_0273"/>